<dbReference type="GO" id="GO:0004842">
    <property type="term" value="F:ubiquitin-protein transferase activity"/>
    <property type="evidence" value="ECO:0007669"/>
    <property type="project" value="TreeGrafter"/>
</dbReference>
<sequence length="265" mass="28656">MAVPRRSEMLAGDKDAVKSCRNHHHGECAVDLASSCCTYAPPPATTAVNSSSSSRKKRLRVVVADETTTATFFRSDDATTNTVVDDEDDDDPAALLRRRRARWKQGLEAVKTAVAWRLAAKDDEILRTRREMAERLRCACAVSRAWQSIAVAREGEKAALQGENAALRVELDHVLRAKPRWHHDDDDAESCCYGDNFTDDTGGKEEDEGGGGGGDMSTVARCFGCGERACCWHLCASCAAAAAAAAWACPACGYSNMDMDNACMV</sequence>
<dbReference type="AlphaFoldDB" id="A0A0D3HX15"/>
<keyword evidence="1" id="KW-0479">Metal-binding</keyword>
<evidence type="ECO:0000256" key="1">
    <source>
        <dbReference type="ARBA" id="ARBA00022723"/>
    </source>
</evidence>
<accession>A0A0D3HX15</accession>
<dbReference type="STRING" id="65489.A0A0D3HX15"/>
<dbReference type="HOGENOM" id="CLU_1055148_0_0_1"/>
<organism evidence="4">
    <name type="scientific">Oryza barthii</name>
    <dbReference type="NCBI Taxonomy" id="65489"/>
    <lineage>
        <taxon>Eukaryota</taxon>
        <taxon>Viridiplantae</taxon>
        <taxon>Streptophyta</taxon>
        <taxon>Embryophyta</taxon>
        <taxon>Tracheophyta</taxon>
        <taxon>Spermatophyta</taxon>
        <taxon>Magnoliopsida</taxon>
        <taxon>Liliopsida</taxon>
        <taxon>Poales</taxon>
        <taxon>Poaceae</taxon>
        <taxon>BOP clade</taxon>
        <taxon>Oryzoideae</taxon>
        <taxon>Oryzeae</taxon>
        <taxon>Oryzinae</taxon>
        <taxon>Oryza</taxon>
    </lineage>
</organism>
<dbReference type="Gramene" id="OBART12G19650.1">
    <property type="protein sequence ID" value="OBART12G19650.1"/>
    <property type="gene ID" value="OBART12G19650"/>
</dbReference>
<evidence type="ECO:0000313" key="4">
    <source>
        <dbReference type="EnsemblPlants" id="OBART12G19650.1"/>
    </source>
</evidence>
<dbReference type="Proteomes" id="UP000026960">
    <property type="component" value="Chromosome 12"/>
</dbReference>
<proteinExistence type="predicted"/>
<keyword evidence="2" id="KW-0863">Zinc-finger</keyword>
<protein>
    <submittedName>
        <fullName evidence="4">Uncharacterized protein</fullName>
    </submittedName>
</protein>
<evidence type="ECO:0000256" key="2">
    <source>
        <dbReference type="ARBA" id="ARBA00022771"/>
    </source>
</evidence>
<name>A0A0D3HX15_9ORYZ</name>
<evidence type="ECO:0000256" key="3">
    <source>
        <dbReference type="ARBA" id="ARBA00022833"/>
    </source>
</evidence>
<dbReference type="EnsemblPlants" id="OBART12G19650.1">
    <property type="protein sequence ID" value="OBART12G19650.1"/>
    <property type="gene ID" value="OBART12G19650"/>
</dbReference>
<dbReference type="PANTHER" id="PTHR42647:SF72">
    <property type="entry name" value="EF-HAND CALCIUM-BINDING DOMAIN-CONTAINING PROTEIN 4A"/>
    <property type="match status" value="1"/>
</dbReference>
<keyword evidence="5" id="KW-1185">Reference proteome</keyword>
<dbReference type="PANTHER" id="PTHR42647">
    <property type="entry name" value="SBP (S-RIBONUCLEASE BINDING PROTEIN) FAMILY PROTEIN"/>
    <property type="match status" value="1"/>
</dbReference>
<evidence type="ECO:0000313" key="5">
    <source>
        <dbReference type="Proteomes" id="UP000026960"/>
    </source>
</evidence>
<dbReference type="GO" id="GO:0008270">
    <property type="term" value="F:zinc ion binding"/>
    <property type="evidence" value="ECO:0007669"/>
    <property type="project" value="UniProtKB-KW"/>
</dbReference>
<keyword evidence="3" id="KW-0862">Zinc</keyword>
<dbReference type="PaxDb" id="65489-OBART12G19650.1"/>
<reference evidence="4" key="2">
    <citation type="submission" date="2015-03" db="UniProtKB">
        <authorList>
            <consortium name="EnsemblPlants"/>
        </authorList>
    </citation>
    <scope>IDENTIFICATION</scope>
</reference>
<reference evidence="4" key="1">
    <citation type="journal article" date="2009" name="Rice">
        <title>De Novo Next Generation Sequencing of Plant Genomes.</title>
        <authorList>
            <person name="Rounsley S."/>
            <person name="Marri P.R."/>
            <person name="Yu Y."/>
            <person name="He R."/>
            <person name="Sisneros N."/>
            <person name="Goicoechea J.L."/>
            <person name="Lee S.J."/>
            <person name="Angelova A."/>
            <person name="Kudrna D."/>
            <person name="Luo M."/>
            <person name="Affourtit J."/>
            <person name="Desany B."/>
            <person name="Knight J."/>
            <person name="Niazi F."/>
            <person name="Egholm M."/>
            <person name="Wing R.A."/>
        </authorList>
    </citation>
    <scope>NUCLEOTIDE SEQUENCE [LARGE SCALE GENOMIC DNA]</scope>
    <source>
        <strain evidence="4">cv. IRGC 105608</strain>
    </source>
</reference>